<accession>A0A9W8DX61</accession>
<dbReference type="Pfam" id="PF04157">
    <property type="entry name" value="EAP30"/>
    <property type="match status" value="1"/>
</dbReference>
<dbReference type="InterPro" id="IPR040608">
    <property type="entry name" value="Snf8/Vps36"/>
</dbReference>
<keyword evidence="10" id="KW-1185">Reference proteome</keyword>
<protein>
    <submittedName>
        <fullName evidence="9">ESCRT II complex subunit Dot2</fullName>
    </submittedName>
</protein>
<comment type="caution">
    <text evidence="9">The sequence shown here is derived from an EMBL/GenBank/DDBJ whole genome shotgun (WGS) entry which is preliminary data.</text>
</comment>
<keyword evidence="7" id="KW-0653">Protein transport</keyword>
<evidence type="ECO:0000313" key="9">
    <source>
        <dbReference type="EMBL" id="KAJ1927721.1"/>
    </source>
</evidence>
<evidence type="ECO:0000256" key="8">
    <source>
        <dbReference type="ARBA" id="ARBA00023136"/>
    </source>
</evidence>
<evidence type="ECO:0000256" key="1">
    <source>
        <dbReference type="ARBA" id="ARBA00004481"/>
    </source>
</evidence>
<dbReference type="EMBL" id="JANBPT010000105">
    <property type="protein sequence ID" value="KAJ1927721.1"/>
    <property type="molecule type" value="Genomic_DNA"/>
</dbReference>
<dbReference type="GO" id="GO:0000814">
    <property type="term" value="C:ESCRT II complex"/>
    <property type="evidence" value="ECO:0007669"/>
    <property type="project" value="InterPro"/>
</dbReference>
<keyword evidence="4" id="KW-0813">Transport</keyword>
<dbReference type="FunFam" id="1.10.10.10:FF:000397">
    <property type="entry name" value="Vacuolar-sorting protein SNF8"/>
    <property type="match status" value="1"/>
</dbReference>
<keyword evidence="6" id="KW-0967">Endosome</keyword>
<evidence type="ECO:0000256" key="6">
    <source>
        <dbReference type="ARBA" id="ARBA00022753"/>
    </source>
</evidence>
<comment type="similarity">
    <text evidence="3">Belongs to the SNF8 family.</text>
</comment>
<gene>
    <name evidence="9" type="primary">dot2</name>
    <name evidence="9" type="ORF">IWQ60_002693</name>
</gene>
<dbReference type="AlphaFoldDB" id="A0A9W8DX61"/>
<keyword evidence="8" id="KW-0472">Membrane</keyword>
<dbReference type="Gene3D" id="1.10.10.10">
    <property type="entry name" value="Winged helix-like DNA-binding domain superfamily/Winged helix DNA-binding domain"/>
    <property type="match status" value="2"/>
</dbReference>
<proteinExistence type="inferred from homology"/>
<evidence type="ECO:0000256" key="3">
    <source>
        <dbReference type="ARBA" id="ARBA00009834"/>
    </source>
</evidence>
<dbReference type="GO" id="GO:0043328">
    <property type="term" value="P:protein transport to vacuole involved in ubiquitin-dependent protein catabolic process via the multivesicular body sorting pathway"/>
    <property type="evidence" value="ECO:0007669"/>
    <property type="project" value="TreeGrafter"/>
</dbReference>
<dbReference type="Proteomes" id="UP001150569">
    <property type="component" value="Unassembled WGS sequence"/>
</dbReference>
<comment type="subcellular location">
    <subcellularLocation>
        <location evidence="2">Cytoplasm</location>
    </subcellularLocation>
    <subcellularLocation>
        <location evidence="1">Endosome membrane</location>
        <topology evidence="1">Peripheral membrane protein</topology>
    </subcellularLocation>
</comment>
<evidence type="ECO:0000256" key="7">
    <source>
        <dbReference type="ARBA" id="ARBA00022927"/>
    </source>
</evidence>
<organism evidence="9 10">
    <name type="scientific">Tieghemiomyces parasiticus</name>
    <dbReference type="NCBI Taxonomy" id="78921"/>
    <lineage>
        <taxon>Eukaryota</taxon>
        <taxon>Fungi</taxon>
        <taxon>Fungi incertae sedis</taxon>
        <taxon>Zoopagomycota</taxon>
        <taxon>Kickxellomycotina</taxon>
        <taxon>Dimargaritomycetes</taxon>
        <taxon>Dimargaritales</taxon>
        <taxon>Dimargaritaceae</taxon>
        <taxon>Tieghemiomyces</taxon>
    </lineage>
</organism>
<dbReference type="OrthoDB" id="283883at2759"/>
<sequence length="172" mass="19105">MQPAPSAANKGFWADLLGFGDFYYELGIQVIEACISTRHANGGLITMEDLCKHVEAMRGRNAQEINEDDIIQAIRCLVPLGSGFQVTEIGTKKLVRSIPREFNTDQAQVLSLAQDASYVTVDVIADKAGWTGERITSVLEMMLRDGLCWIDTQGPETRYYFPTYFFAGLSLV</sequence>
<keyword evidence="5" id="KW-0963">Cytoplasm</keyword>
<dbReference type="FunFam" id="1.10.10.10:FF:000085">
    <property type="entry name" value="Vacuolar-sorting protein SNF8"/>
    <property type="match status" value="1"/>
</dbReference>
<dbReference type="InterPro" id="IPR016689">
    <property type="entry name" value="ESCRT-2_cplx_Snf8"/>
</dbReference>
<evidence type="ECO:0000256" key="2">
    <source>
        <dbReference type="ARBA" id="ARBA00004496"/>
    </source>
</evidence>
<evidence type="ECO:0000256" key="4">
    <source>
        <dbReference type="ARBA" id="ARBA00022448"/>
    </source>
</evidence>
<evidence type="ECO:0000256" key="5">
    <source>
        <dbReference type="ARBA" id="ARBA00022490"/>
    </source>
</evidence>
<dbReference type="InterPro" id="IPR036390">
    <property type="entry name" value="WH_DNA-bd_sf"/>
</dbReference>
<dbReference type="PANTHER" id="PTHR12806:SF0">
    <property type="entry name" value="VACUOLAR-SORTING PROTEIN SNF8"/>
    <property type="match status" value="1"/>
</dbReference>
<evidence type="ECO:0000313" key="10">
    <source>
        <dbReference type="Proteomes" id="UP001150569"/>
    </source>
</evidence>
<dbReference type="InterPro" id="IPR036388">
    <property type="entry name" value="WH-like_DNA-bd_sf"/>
</dbReference>
<reference evidence="9" key="1">
    <citation type="submission" date="2022-07" db="EMBL/GenBank/DDBJ databases">
        <title>Phylogenomic reconstructions and comparative analyses of Kickxellomycotina fungi.</title>
        <authorList>
            <person name="Reynolds N.K."/>
            <person name="Stajich J.E."/>
            <person name="Barry K."/>
            <person name="Grigoriev I.V."/>
            <person name="Crous P."/>
            <person name="Smith M.E."/>
        </authorList>
    </citation>
    <scope>NUCLEOTIDE SEQUENCE</scope>
    <source>
        <strain evidence="9">RSA 861</strain>
    </source>
</reference>
<name>A0A9W8DX61_9FUNG</name>
<dbReference type="SUPFAM" id="SSF46785">
    <property type="entry name" value="Winged helix' DNA-binding domain"/>
    <property type="match status" value="2"/>
</dbReference>
<dbReference type="PANTHER" id="PTHR12806">
    <property type="entry name" value="EAP30 SUBUNIT OF ELL COMPLEX"/>
    <property type="match status" value="1"/>
</dbReference>